<evidence type="ECO:0000313" key="2">
    <source>
        <dbReference type="Proteomes" id="UP000044377"/>
    </source>
</evidence>
<sequence>MNLAYSPASFNFTEKTTLAFKLAEIGGLSFNGVAFYMMSRPDMTAAGHHWYSGT</sequence>
<dbReference type="Proteomes" id="UP000044377">
    <property type="component" value="Unassembled WGS sequence"/>
</dbReference>
<proteinExistence type="predicted"/>
<keyword evidence="2" id="KW-1185">Reference proteome</keyword>
<dbReference type="EMBL" id="CGIG01000001">
    <property type="protein sequence ID" value="CPR16821.1"/>
    <property type="molecule type" value="Genomic_DNA"/>
</dbReference>
<gene>
    <name evidence="1" type="ORF">BN1221_02294</name>
</gene>
<reference evidence="2" key="1">
    <citation type="submission" date="2015-01" db="EMBL/GenBank/DDBJ databases">
        <authorList>
            <person name="Paterson Steve"/>
        </authorList>
    </citation>
    <scope>NUCLEOTIDE SEQUENCE [LARGE SCALE GENOMIC DNA]</scope>
    <source>
        <strain evidence="2">OBR1</strain>
    </source>
</reference>
<protein>
    <submittedName>
        <fullName evidence="1">Uncharacterized protein</fullName>
    </submittedName>
</protein>
<dbReference type="AlphaFoldDB" id="A0A0G4JVE8"/>
<evidence type="ECO:0000313" key="1">
    <source>
        <dbReference type="EMBL" id="CPR16821.1"/>
    </source>
</evidence>
<organism evidence="1 2">
    <name type="scientific">Brenneria goodwinii</name>
    <dbReference type="NCBI Taxonomy" id="1109412"/>
    <lineage>
        <taxon>Bacteria</taxon>
        <taxon>Pseudomonadati</taxon>
        <taxon>Pseudomonadota</taxon>
        <taxon>Gammaproteobacteria</taxon>
        <taxon>Enterobacterales</taxon>
        <taxon>Pectobacteriaceae</taxon>
        <taxon>Brenneria</taxon>
    </lineage>
</organism>
<accession>A0A0G4JVE8</accession>
<name>A0A0G4JVE8_9GAMM</name>